<evidence type="ECO:0000313" key="1">
    <source>
        <dbReference type="EMBL" id="MBK0402494.1"/>
    </source>
</evidence>
<dbReference type="EMBL" id="JAEHFX010000002">
    <property type="protein sequence ID" value="MBK0402494.1"/>
    <property type="molecule type" value="Genomic_DNA"/>
</dbReference>
<dbReference type="Proteomes" id="UP000644147">
    <property type="component" value="Unassembled WGS sequence"/>
</dbReference>
<accession>A0ABS1BZI3</accession>
<proteinExistence type="predicted"/>
<comment type="caution">
    <text evidence="1">The sequence shown here is derived from an EMBL/GenBank/DDBJ whole genome shotgun (WGS) entry which is preliminary data.</text>
</comment>
<keyword evidence="2" id="KW-1185">Reference proteome</keyword>
<gene>
    <name evidence="1" type="ORF">I5M27_05820</name>
</gene>
<evidence type="ECO:0000313" key="2">
    <source>
        <dbReference type="Proteomes" id="UP000644147"/>
    </source>
</evidence>
<dbReference type="RefSeq" id="WP_200505238.1">
    <property type="nucleotide sequence ID" value="NZ_JAEHFX010000002.1"/>
</dbReference>
<organism evidence="1 2">
    <name type="scientific">Adhaeribacter terrigena</name>
    <dbReference type="NCBI Taxonomy" id="2793070"/>
    <lineage>
        <taxon>Bacteria</taxon>
        <taxon>Pseudomonadati</taxon>
        <taxon>Bacteroidota</taxon>
        <taxon>Cytophagia</taxon>
        <taxon>Cytophagales</taxon>
        <taxon>Hymenobacteraceae</taxon>
        <taxon>Adhaeribacter</taxon>
    </lineage>
</organism>
<name>A0ABS1BZI3_9BACT</name>
<reference evidence="1 2" key="1">
    <citation type="submission" date="2020-12" db="EMBL/GenBank/DDBJ databases">
        <title>Bacterial novel species Adhaeribacter sp. BT258 isolated from soil.</title>
        <authorList>
            <person name="Jung H.-Y."/>
        </authorList>
    </citation>
    <scope>NUCLEOTIDE SEQUENCE [LARGE SCALE GENOMIC DNA]</scope>
    <source>
        <strain evidence="1 2">BT258</strain>
    </source>
</reference>
<protein>
    <submittedName>
        <fullName evidence="1">Uncharacterized protein</fullName>
    </submittedName>
</protein>
<sequence>MKDLNATIIRTACGKPFDLKKAAPLASNAKTPYGPHNYVVYKTINGFYLKGYNTGCNEKLLNAFELISRNEAMQHLQIPAAHNQISVVYC</sequence>